<keyword evidence="2" id="KW-1185">Reference proteome</keyword>
<proteinExistence type="predicted"/>
<evidence type="ECO:0000313" key="1">
    <source>
        <dbReference type="EMBL" id="SJM61058.1"/>
    </source>
</evidence>
<accession>A0A1R4FYS6</accession>
<evidence type="ECO:0000313" key="2">
    <source>
        <dbReference type="Proteomes" id="UP000195787"/>
    </source>
</evidence>
<sequence length="103" mass="11475">MSAAERSVRAEAQLRTLVSHTVLTDPDAVQLAQQFDTEAAFLNSPELAEIVRRALDTVAAKDQEIRAEVTPQYGAHFPHPMVQHVLDRVWLNAHDECSCKHCA</sequence>
<dbReference type="GeneID" id="303173060"/>
<dbReference type="RefSeq" id="WP_086991932.1">
    <property type="nucleotide sequence ID" value="NZ_FUHU01000033.1"/>
</dbReference>
<organism evidence="1 2">
    <name type="scientific">Agrococcus casei LMG 22410</name>
    <dbReference type="NCBI Taxonomy" id="1255656"/>
    <lineage>
        <taxon>Bacteria</taxon>
        <taxon>Bacillati</taxon>
        <taxon>Actinomycetota</taxon>
        <taxon>Actinomycetes</taxon>
        <taxon>Micrococcales</taxon>
        <taxon>Microbacteriaceae</taxon>
        <taxon>Agrococcus</taxon>
    </lineage>
</organism>
<gene>
    <name evidence="1" type="ORF">CZ674_07495</name>
</gene>
<dbReference type="AlphaFoldDB" id="A0A1R4FYS6"/>
<dbReference type="Proteomes" id="UP000195787">
    <property type="component" value="Unassembled WGS sequence"/>
</dbReference>
<reference evidence="1 2" key="1">
    <citation type="submission" date="2017-02" db="EMBL/GenBank/DDBJ databases">
        <authorList>
            <person name="Peterson S.W."/>
        </authorList>
    </citation>
    <scope>NUCLEOTIDE SEQUENCE [LARGE SCALE GENOMIC DNA]</scope>
    <source>
        <strain evidence="1 2">LMG 22410</strain>
    </source>
</reference>
<protein>
    <submittedName>
        <fullName evidence="1">Uncharacterized protein</fullName>
    </submittedName>
</protein>
<dbReference type="EMBL" id="FUHU01000033">
    <property type="protein sequence ID" value="SJM61058.1"/>
    <property type="molecule type" value="Genomic_DNA"/>
</dbReference>
<name>A0A1R4FYS6_9MICO</name>